<evidence type="ECO:0000313" key="4">
    <source>
        <dbReference type="Proteomes" id="UP000076923"/>
    </source>
</evidence>
<protein>
    <submittedName>
        <fullName evidence="3">Uncharacterized protein</fullName>
    </submittedName>
</protein>
<accession>A0A176T6A6</accession>
<dbReference type="OrthoDB" id="9781481at2"/>
<dbReference type="AlphaFoldDB" id="A0A176T6A6"/>
<evidence type="ECO:0000313" key="3">
    <source>
        <dbReference type="EMBL" id="OAD42956.1"/>
    </source>
</evidence>
<dbReference type="Pfam" id="PF07728">
    <property type="entry name" value="AAA_5"/>
    <property type="match status" value="1"/>
</dbReference>
<keyword evidence="4" id="KW-1185">Reference proteome</keyword>
<proteinExistence type="predicted"/>
<dbReference type="InterPro" id="IPR058807">
    <property type="entry name" value="ScoMcrA_N"/>
</dbReference>
<dbReference type="PANTHER" id="PTHR37291">
    <property type="entry name" value="5-METHYLCYTOSINE-SPECIFIC RESTRICTION ENZYME B"/>
    <property type="match status" value="1"/>
</dbReference>
<dbReference type="PANTHER" id="PTHR37291:SF1">
    <property type="entry name" value="TYPE IV METHYL-DIRECTED RESTRICTION ENZYME ECOKMCRB SUBUNIT"/>
    <property type="match status" value="1"/>
</dbReference>
<dbReference type="InterPro" id="IPR027417">
    <property type="entry name" value="P-loop_NTPase"/>
</dbReference>
<dbReference type="InterPro" id="IPR052934">
    <property type="entry name" value="Methyl-DNA_Rec/Restrict_Enz"/>
</dbReference>
<evidence type="ECO:0000259" key="2">
    <source>
        <dbReference type="Pfam" id="PF26345"/>
    </source>
</evidence>
<sequence length="828" mass="96805">MSNISNNINKEHIISALQEIDKYGISNSRRSATEYALLYNEKEYPPKYVISIANKYANNEELSSNEFNSIQSRTFLNKLGFNCFKKTGSLKSKFANWLLINGANSYKDYYGNSVEEIEIKLDEINSFFDSRDLFKLNNNIEELKNFLQENIYGVNRENNRVFFEYDKIKGNGRPKAILGKKNYFIFLDEINSINNKNIENSLKQSLTITHKMEFFTHREFELLNKYKGVRSDRANKDLDNTYTELKTAYKKLEYWLNRIQKNVFPNGGKHILKKPTNQANNFDGYLWAKLYPTKKDEKDKWLAITLGLDDDFHFNVKIDTVGLSNNPELLNKYLNYRGDFLKSKIVKRHKSESFNNWEDLILQTVKNIDFLMDFYPEIKKLNDSSSNETSIMKDLKIPKNQILYGPPGTGKTYKTKELAVLISNPNLIYDKNWSVIKRREEIVKEYDRLCEKGQIVFTTFHQSMSYEDFVEGIKPKTENEKVTYEVEDGVFKLISDKAKDNWEAHNKRFEKELAFDSVFSRLKEEWEEDDSIKFPMKTDGNDFTIIGFTNKSIQFKKASGGTNHTLSINTLREIFYDEGKNRPTGVGIYYPPILAYLKKYKPHTDVPTILNNYILIIDEINRGNVSAVFGELITLLEDDKRIDEKESIKITLPYSKDEFSVPSNLYIIGTMNTADRSVEALDTALRRRFSFTEVVPNIAMLTENEMENINLRKLLQTINERIELLIDKDHKIGHSYFMKIESIEDLKQTFKNKVIPLLEEYFFGDYGKIGLVLGDGFIKLKDDEDKISFAKNFTEKYEDAENLREKAVYTFTGEDNWDRNTFISIYEQ</sequence>
<dbReference type="Gene3D" id="3.40.50.300">
    <property type="entry name" value="P-loop containing nucleotide triphosphate hydrolases"/>
    <property type="match status" value="2"/>
</dbReference>
<dbReference type="Proteomes" id="UP000076923">
    <property type="component" value="Unassembled WGS sequence"/>
</dbReference>
<organism evidence="3 4">
    <name type="scientific">Polaribacter atrinae</name>
    <dbReference type="NCBI Taxonomy" id="1333662"/>
    <lineage>
        <taxon>Bacteria</taxon>
        <taxon>Pseudomonadati</taxon>
        <taxon>Bacteroidota</taxon>
        <taxon>Flavobacteriia</taxon>
        <taxon>Flavobacteriales</taxon>
        <taxon>Flavobacteriaceae</taxon>
    </lineage>
</organism>
<dbReference type="SUPFAM" id="SSF52540">
    <property type="entry name" value="P-loop containing nucleoside triphosphate hydrolases"/>
    <property type="match status" value="1"/>
</dbReference>
<name>A0A176T6A6_9FLAO</name>
<dbReference type="RefSeq" id="WP_068451385.1">
    <property type="nucleotide sequence ID" value="NZ_CP150660.1"/>
</dbReference>
<reference evidence="3 4" key="1">
    <citation type="submission" date="2016-02" db="EMBL/GenBank/DDBJ databases">
        <title>Draft genome sequence of Polaribacter atrinae KACC17473.</title>
        <authorList>
            <person name="Shin S.-K."/>
            <person name="Yi H."/>
        </authorList>
    </citation>
    <scope>NUCLEOTIDE SEQUENCE [LARGE SCALE GENOMIC DNA]</scope>
    <source>
        <strain evidence="3 4">KACC 17473</strain>
    </source>
</reference>
<evidence type="ECO:0000259" key="1">
    <source>
        <dbReference type="Pfam" id="PF07728"/>
    </source>
</evidence>
<dbReference type="EMBL" id="LVWE01000057">
    <property type="protein sequence ID" value="OAD42956.1"/>
    <property type="molecule type" value="Genomic_DNA"/>
</dbReference>
<comment type="caution">
    <text evidence="3">The sequence shown here is derived from an EMBL/GenBank/DDBJ whole genome shotgun (WGS) entry which is preliminary data.</text>
</comment>
<dbReference type="InterPro" id="IPR011704">
    <property type="entry name" value="ATPase_dyneun-rel_AAA"/>
</dbReference>
<dbReference type="Pfam" id="PF26345">
    <property type="entry name" value="ScoMcrA_N"/>
    <property type="match status" value="1"/>
</dbReference>
<dbReference type="STRING" id="1333662.LPB303_13855"/>
<gene>
    <name evidence="3" type="ORF">LPB303_13855</name>
</gene>
<feature type="domain" description="ATPase dynein-related AAA" evidence="1">
    <location>
        <begin position="611"/>
        <end position="689"/>
    </location>
</feature>
<dbReference type="GO" id="GO:0016887">
    <property type="term" value="F:ATP hydrolysis activity"/>
    <property type="evidence" value="ECO:0007669"/>
    <property type="project" value="InterPro"/>
</dbReference>
<feature type="domain" description="ScoMcrA-like N-terminal head" evidence="2">
    <location>
        <begin position="7"/>
        <end position="82"/>
    </location>
</feature>
<dbReference type="GO" id="GO:0005524">
    <property type="term" value="F:ATP binding"/>
    <property type="evidence" value="ECO:0007669"/>
    <property type="project" value="InterPro"/>
</dbReference>